<dbReference type="EMBL" id="BARS01058279">
    <property type="protein sequence ID" value="GAG47053.1"/>
    <property type="molecule type" value="Genomic_DNA"/>
</dbReference>
<evidence type="ECO:0000313" key="1">
    <source>
        <dbReference type="EMBL" id="GAG47053.1"/>
    </source>
</evidence>
<organism evidence="1">
    <name type="scientific">marine sediment metagenome</name>
    <dbReference type="NCBI Taxonomy" id="412755"/>
    <lineage>
        <taxon>unclassified sequences</taxon>
        <taxon>metagenomes</taxon>
        <taxon>ecological metagenomes</taxon>
    </lineage>
</organism>
<name>X0YEF2_9ZZZZ</name>
<dbReference type="AlphaFoldDB" id="X0YEF2"/>
<gene>
    <name evidence="1" type="ORF">S01H1_85071</name>
</gene>
<protein>
    <submittedName>
        <fullName evidence="1">Uncharacterized protein</fullName>
    </submittedName>
</protein>
<comment type="caution">
    <text evidence="1">The sequence shown here is derived from an EMBL/GenBank/DDBJ whole genome shotgun (WGS) entry which is preliminary data.</text>
</comment>
<reference evidence="1" key="1">
    <citation type="journal article" date="2014" name="Front. Microbiol.">
        <title>High frequency of phylogenetically diverse reductive dehalogenase-homologous genes in deep subseafloor sedimentary metagenomes.</title>
        <authorList>
            <person name="Kawai M."/>
            <person name="Futagami T."/>
            <person name="Toyoda A."/>
            <person name="Takaki Y."/>
            <person name="Nishi S."/>
            <person name="Hori S."/>
            <person name="Arai W."/>
            <person name="Tsubouchi T."/>
            <person name="Morono Y."/>
            <person name="Uchiyama I."/>
            <person name="Ito T."/>
            <person name="Fujiyama A."/>
            <person name="Inagaki F."/>
            <person name="Takami H."/>
        </authorList>
    </citation>
    <scope>NUCLEOTIDE SEQUENCE</scope>
    <source>
        <strain evidence="1">Expedition CK06-06</strain>
    </source>
</reference>
<proteinExistence type="predicted"/>
<feature type="non-terminal residue" evidence="1">
    <location>
        <position position="1"/>
    </location>
</feature>
<feature type="non-terminal residue" evidence="1">
    <location>
        <position position="107"/>
    </location>
</feature>
<accession>X0YEF2</accession>
<sequence>RGQVSLNNDNWAQMTGWNMDDESHDDASITDNKFNLTRGVYKVSLQWIQVSASSSKGKVRSALNGTGFFQFPSTPTVNHTTKVMDYYFDPPYGVVGGWEVVFQAESD</sequence>